<keyword evidence="3" id="KW-1185">Reference proteome</keyword>
<organism evidence="2 3">
    <name type="scientific">Listeria floridensis FSL S10-1187</name>
    <dbReference type="NCBI Taxonomy" id="1265817"/>
    <lineage>
        <taxon>Bacteria</taxon>
        <taxon>Bacillati</taxon>
        <taxon>Bacillota</taxon>
        <taxon>Bacilli</taxon>
        <taxon>Bacillales</taxon>
        <taxon>Listeriaceae</taxon>
        <taxon>Listeria</taxon>
    </lineage>
</organism>
<evidence type="ECO:0000256" key="1">
    <source>
        <dbReference type="SAM" id="Phobius"/>
    </source>
</evidence>
<feature type="transmembrane region" description="Helical" evidence="1">
    <location>
        <begin position="115"/>
        <end position="135"/>
    </location>
</feature>
<keyword evidence="1" id="KW-1133">Transmembrane helix</keyword>
<reference evidence="2 3" key="1">
    <citation type="journal article" date="2014" name="Int. J. Syst. Evol. Microbiol.">
        <title>Listeria floridensis sp. nov., Listeria aquatica sp. nov., Listeria cornellensis sp. nov., Listeria riparia sp. nov. and Listeria grandensis sp. nov., from agricultural and natural environments.</title>
        <authorList>
            <person name="den Bakker H.C."/>
            <person name="Warchocki S."/>
            <person name="Wright E.M."/>
            <person name="Allred A.F."/>
            <person name="Ahlstrom C."/>
            <person name="Manuel C.S."/>
            <person name="Stasiewicz M.J."/>
            <person name="Burrell A."/>
            <person name="Roof S."/>
            <person name="Strawn L."/>
            <person name="Fortes E.D."/>
            <person name="Nightingale K.K."/>
            <person name="Kephart D."/>
            <person name="Wiedmann M."/>
        </authorList>
    </citation>
    <scope>NUCLEOTIDE SEQUENCE [LARGE SCALE GENOMIC DNA]</scope>
    <source>
        <strain evidence="2 3">FSL S10-1187</strain>
    </source>
</reference>
<feature type="transmembrane region" description="Helical" evidence="1">
    <location>
        <begin position="181"/>
        <end position="204"/>
    </location>
</feature>
<evidence type="ECO:0000313" key="3">
    <source>
        <dbReference type="Proteomes" id="UP000019249"/>
    </source>
</evidence>
<keyword evidence="1" id="KW-0812">Transmembrane</keyword>
<comment type="caution">
    <text evidence="2">The sequence shown here is derived from an EMBL/GenBank/DDBJ whole genome shotgun (WGS) entry which is preliminary data.</text>
</comment>
<proteinExistence type="predicted"/>
<dbReference type="EMBL" id="AODF01000008">
    <property type="protein sequence ID" value="EUJ33010.1"/>
    <property type="molecule type" value="Genomic_DNA"/>
</dbReference>
<sequence length="223" mass="25812">MKDEGYIVEGKIYNLSFDEKNMVRGWLLLVIDSNEYLIRQNSTLLGIGIFKIRRKIYQADIELKNHRINGKKVARQEKNRAQKKNIGIGIGIALSALLAYLVPTNWLWGSINYPVSIVSGLINIIIVWAVLLLCFKCLSIYRKEKFVKQVEKLNGQLLYKGSGCLHSFVNQKQTDLKISKFSIFIGFLIFFCTARFLIVCFTFYCSRKIICFYYCIHYSASIF</sequence>
<dbReference type="RefSeq" id="WP_051993518.1">
    <property type="nucleotide sequence ID" value="NZ_AODF01000008.1"/>
</dbReference>
<feature type="transmembrane region" description="Helical" evidence="1">
    <location>
        <begin position="85"/>
        <end position="103"/>
    </location>
</feature>
<dbReference type="Proteomes" id="UP000019249">
    <property type="component" value="Unassembled WGS sequence"/>
</dbReference>
<evidence type="ECO:0000313" key="2">
    <source>
        <dbReference type="EMBL" id="EUJ33010.1"/>
    </source>
</evidence>
<protein>
    <submittedName>
        <fullName evidence="2">Uncharacterized protein</fullName>
    </submittedName>
</protein>
<accession>A0ABN0RGH9</accession>
<gene>
    <name evidence="2" type="ORF">MFLO_05335</name>
</gene>
<keyword evidence="1" id="KW-0472">Membrane</keyword>
<name>A0ABN0RGH9_9LIST</name>